<proteinExistence type="predicted"/>
<dbReference type="EMBL" id="FOAF01000001">
    <property type="protein sequence ID" value="SEK88409.1"/>
    <property type="molecule type" value="Genomic_DNA"/>
</dbReference>
<protein>
    <submittedName>
        <fullName evidence="1">Uncharacterized protein</fullName>
    </submittedName>
</protein>
<evidence type="ECO:0000313" key="2">
    <source>
        <dbReference type="Proteomes" id="UP000199421"/>
    </source>
</evidence>
<name>A0A1H7KNQ3_OLID1</name>
<evidence type="ECO:0000313" key="1">
    <source>
        <dbReference type="EMBL" id="SEK88409.1"/>
    </source>
</evidence>
<organism evidence="1 2">
    <name type="scientific">Olivibacter domesticus</name>
    <name type="common">Pseudosphingobacterium domesticum</name>
    <dbReference type="NCBI Taxonomy" id="407022"/>
    <lineage>
        <taxon>Bacteria</taxon>
        <taxon>Pseudomonadati</taxon>
        <taxon>Bacteroidota</taxon>
        <taxon>Sphingobacteriia</taxon>
        <taxon>Sphingobacteriales</taxon>
        <taxon>Sphingobacteriaceae</taxon>
        <taxon>Olivibacter</taxon>
    </lineage>
</organism>
<reference evidence="2" key="1">
    <citation type="submission" date="2016-10" db="EMBL/GenBank/DDBJ databases">
        <authorList>
            <person name="Varghese N."/>
            <person name="Submissions S."/>
        </authorList>
    </citation>
    <scope>NUCLEOTIDE SEQUENCE [LARGE SCALE GENOMIC DNA]</scope>
    <source>
        <strain evidence="2">DSM 18733</strain>
    </source>
</reference>
<dbReference type="RefSeq" id="WP_238383686.1">
    <property type="nucleotide sequence ID" value="NZ_FOAF01000001.1"/>
</dbReference>
<gene>
    <name evidence="1" type="ORF">SAMN05661044_01415</name>
</gene>
<dbReference type="Proteomes" id="UP000199421">
    <property type="component" value="Unassembled WGS sequence"/>
</dbReference>
<accession>A0A1H7KNQ3</accession>
<sequence>MSQSKQQANQYDKIIKENLELTLPVIVREVLGLDIVRSEELPDDIQHTKERRPDTLKKLASLVL</sequence>
<keyword evidence="2" id="KW-1185">Reference proteome</keyword>
<dbReference type="AlphaFoldDB" id="A0A1H7KNQ3"/>